<keyword evidence="3" id="KW-1185">Reference proteome</keyword>
<evidence type="ECO:0008006" key="4">
    <source>
        <dbReference type="Google" id="ProtNLM"/>
    </source>
</evidence>
<organism evidence="2 3">
    <name type="scientific">Ancylobacter crimeensis</name>
    <dbReference type="NCBI Taxonomy" id="2579147"/>
    <lineage>
        <taxon>Bacteria</taxon>
        <taxon>Pseudomonadati</taxon>
        <taxon>Pseudomonadota</taxon>
        <taxon>Alphaproteobacteria</taxon>
        <taxon>Hyphomicrobiales</taxon>
        <taxon>Xanthobacteraceae</taxon>
        <taxon>Ancylobacter</taxon>
    </lineage>
</organism>
<proteinExistence type="predicted"/>
<dbReference type="Proteomes" id="UP001203284">
    <property type="component" value="Unassembled WGS sequence"/>
</dbReference>
<comment type="caution">
    <text evidence="2">The sequence shown here is derived from an EMBL/GenBank/DDBJ whole genome shotgun (WGS) entry which is preliminary data.</text>
</comment>
<name>A0ABT0D6E2_9HYPH</name>
<evidence type="ECO:0000313" key="3">
    <source>
        <dbReference type="Proteomes" id="UP001203284"/>
    </source>
</evidence>
<feature type="region of interest" description="Disordered" evidence="1">
    <location>
        <begin position="1"/>
        <end position="20"/>
    </location>
</feature>
<dbReference type="EMBL" id="JALKCH010000001">
    <property type="protein sequence ID" value="MCK0195518.1"/>
    <property type="molecule type" value="Genomic_DNA"/>
</dbReference>
<accession>A0ABT0D6E2</accession>
<gene>
    <name evidence="2" type="ORF">MWN34_01175</name>
</gene>
<protein>
    <recommendedName>
        <fullName evidence="4">Nitrate reductase</fullName>
    </recommendedName>
</protein>
<sequence>MARLFFRRGRSGEAAPDTAREMAEKARVLLGLGEDSTLSISEIACGDPACGGAETVVLIMRPGRRTEAAKILKPLATVTDAELREALSVFGESPKV</sequence>
<evidence type="ECO:0000256" key="1">
    <source>
        <dbReference type="SAM" id="MobiDB-lite"/>
    </source>
</evidence>
<evidence type="ECO:0000313" key="2">
    <source>
        <dbReference type="EMBL" id="MCK0195518.1"/>
    </source>
</evidence>
<reference evidence="2 3" key="1">
    <citation type="submission" date="2022-04" db="EMBL/GenBank/DDBJ databases">
        <authorList>
            <person name="Grouzdev D.S."/>
            <person name="Pantiukh K.S."/>
            <person name="Krutkina M.S."/>
        </authorList>
    </citation>
    <scope>NUCLEOTIDE SEQUENCE [LARGE SCALE GENOMIC DNA]</scope>
    <source>
        <strain evidence="2 3">6x-1</strain>
    </source>
</reference>